<proteinExistence type="predicted"/>
<accession>R4KKX2</accession>
<sequence>MSQTTEYAKLVKIKTGNLADKGFQAKITLPSGSPAKTLPRIWDYINFYVGIGMYECGLSCRDQNDWKQNGVLKWRVFANGEGSTIYGSLYADGTTVKISIERDSQDKVVFKVNDSVFRTFANTLPSGSYSNEARLIIASYQDTGVAIPLATWSVKHNQVFASEMKYKNSANTWVSFTNGSNVTLEEWPINVPTPDGRRYTLDKSYIGNAQVYASLKF</sequence>
<dbReference type="RefSeq" id="WP_006523784.1">
    <property type="nucleotide sequence ID" value="NC_021184.1"/>
</dbReference>
<dbReference type="AlphaFoldDB" id="R4KKX2"/>
<gene>
    <name evidence="1" type="ORF">Desgi_4035</name>
</gene>
<dbReference type="EMBL" id="CP003273">
    <property type="protein sequence ID" value="AGL03309.1"/>
    <property type="molecule type" value="Genomic_DNA"/>
</dbReference>
<reference evidence="1 2" key="1">
    <citation type="submission" date="2012-01" db="EMBL/GenBank/DDBJ databases">
        <title>Complete sequence of Desulfotomaculum gibsoniae DSM 7213.</title>
        <authorList>
            <consortium name="US DOE Joint Genome Institute"/>
            <person name="Lucas S."/>
            <person name="Han J."/>
            <person name="Lapidus A."/>
            <person name="Cheng J.-F."/>
            <person name="Goodwin L."/>
            <person name="Pitluck S."/>
            <person name="Peters L."/>
            <person name="Ovchinnikova G."/>
            <person name="Teshima H."/>
            <person name="Detter J.C."/>
            <person name="Han C."/>
            <person name="Tapia R."/>
            <person name="Land M."/>
            <person name="Hauser L."/>
            <person name="Kyrpides N."/>
            <person name="Ivanova N."/>
            <person name="Pagani I."/>
            <person name="Parshina S."/>
            <person name="Plugge C."/>
            <person name="Muyzer G."/>
            <person name="Kuever J."/>
            <person name="Ivanova A."/>
            <person name="Nazina T."/>
            <person name="Klenk H.-P."/>
            <person name="Brambilla E."/>
            <person name="Spring S."/>
            <person name="Stams A.F."/>
            <person name="Woyke T."/>
        </authorList>
    </citation>
    <scope>NUCLEOTIDE SEQUENCE [LARGE SCALE GENOMIC DNA]</scope>
    <source>
        <strain evidence="1 2">DSM 7213</strain>
    </source>
</reference>
<organism evidence="1 2">
    <name type="scientific">Desulfoscipio gibsoniae DSM 7213</name>
    <dbReference type="NCBI Taxonomy" id="767817"/>
    <lineage>
        <taxon>Bacteria</taxon>
        <taxon>Bacillati</taxon>
        <taxon>Bacillota</taxon>
        <taxon>Clostridia</taxon>
        <taxon>Eubacteriales</taxon>
        <taxon>Desulfallaceae</taxon>
        <taxon>Desulfoscipio</taxon>
    </lineage>
</organism>
<dbReference type="KEGG" id="dgi:Desgi_4035"/>
<protein>
    <submittedName>
        <fullName evidence="1">Uncharacterized protein</fullName>
    </submittedName>
</protein>
<keyword evidence="2" id="KW-1185">Reference proteome</keyword>
<evidence type="ECO:0000313" key="1">
    <source>
        <dbReference type="EMBL" id="AGL03309.1"/>
    </source>
</evidence>
<dbReference type="HOGENOM" id="CLU_1270603_0_0_9"/>
<dbReference type="Proteomes" id="UP000013520">
    <property type="component" value="Chromosome"/>
</dbReference>
<evidence type="ECO:0000313" key="2">
    <source>
        <dbReference type="Proteomes" id="UP000013520"/>
    </source>
</evidence>
<name>R4KKX2_9FIRM</name>
<dbReference type="OrthoDB" id="2639977at2"/>